<dbReference type="EMBL" id="QGGY01000010">
    <property type="protein sequence ID" value="PWJ73975.1"/>
    <property type="molecule type" value="Genomic_DNA"/>
</dbReference>
<proteinExistence type="predicted"/>
<evidence type="ECO:0000313" key="1">
    <source>
        <dbReference type="EMBL" id="PWJ73975.1"/>
    </source>
</evidence>
<sequence>MSEHKFNEFLESIDEESRLFASEINVYLLKSGCICDIKEAKSGYTVSYILKDPKKTLATFICRKTGVKLRIYPRFLAQYSDFLDTLPDKMKSGIAKSSVCKRLINPDDCNPKCVKGYDFYLDGQHYQKCRYSAFTLPLTPLNIPYIKAFLEKDLNCQIII</sequence>
<gene>
    <name evidence="1" type="ORF">C7383_11010</name>
</gene>
<evidence type="ECO:0000313" key="2">
    <source>
        <dbReference type="Proteomes" id="UP000245412"/>
    </source>
</evidence>
<name>A0AB73T196_9FIRM</name>
<reference evidence="1 2" key="1">
    <citation type="submission" date="2018-05" db="EMBL/GenBank/DDBJ databases">
        <authorList>
            <person name="Goeker M."/>
            <person name="Huntemann M."/>
            <person name="Clum A."/>
            <person name="Pillay M."/>
            <person name="Palaniappan K."/>
            <person name="Varghese N."/>
            <person name="Mikhailova N."/>
            <person name="Stamatis D."/>
            <person name="Reddy T."/>
            <person name="Daum C."/>
            <person name="Shapiro N."/>
            <person name="Ivanova N."/>
            <person name="Kyrpides N."/>
            <person name="Woyke T."/>
        </authorList>
    </citation>
    <scope>NUCLEOTIDE SEQUENCE [LARGE SCALE GENOMIC DNA]</scope>
    <source>
        <strain evidence="1 2">DSM 26524</strain>
    </source>
</reference>
<dbReference type="RefSeq" id="WP_109747325.1">
    <property type="nucleotide sequence ID" value="NZ_CABJAT010000008.1"/>
</dbReference>
<protein>
    <submittedName>
        <fullName evidence="1">Uncharacterized protein</fullName>
    </submittedName>
</protein>
<organism evidence="1 2">
    <name type="scientific">Murimonas intestini</name>
    <dbReference type="NCBI Taxonomy" id="1337051"/>
    <lineage>
        <taxon>Bacteria</taxon>
        <taxon>Bacillati</taxon>
        <taxon>Bacillota</taxon>
        <taxon>Clostridia</taxon>
        <taxon>Lachnospirales</taxon>
        <taxon>Lachnospiraceae</taxon>
        <taxon>Murimonas</taxon>
    </lineage>
</organism>
<accession>A0AB73T196</accession>
<keyword evidence="2" id="KW-1185">Reference proteome</keyword>
<dbReference type="AlphaFoldDB" id="A0AB73T196"/>
<dbReference type="Proteomes" id="UP000245412">
    <property type="component" value="Unassembled WGS sequence"/>
</dbReference>
<comment type="caution">
    <text evidence="1">The sequence shown here is derived from an EMBL/GenBank/DDBJ whole genome shotgun (WGS) entry which is preliminary data.</text>
</comment>